<dbReference type="PANTHER" id="PTHR46060">
    <property type="entry name" value="MARINER MOS1 TRANSPOSASE-LIKE PROTEIN"/>
    <property type="match status" value="1"/>
</dbReference>
<keyword evidence="3" id="KW-1185">Reference proteome</keyword>
<dbReference type="Proteomes" id="UP000299102">
    <property type="component" value="Unassembled WGS sequence"/>
</dbReference>
<dbReference type="GO" id="GO:0003676">
    <property type="term" value="F:nucleic acid binding"/>
    <property type="evidence" value="ECO:0007669"/>
    <property type="project" value="InterPro"/>
</dbReference>
<evidence type="ECO:0000256" key="1">
    <source>
        <dbReference type="SAM" id="MobiDB-lite"/>
    </source>
</evidence>
<name>A0A4C1Z5H9_EUMVA</name>
<organism evidence="2 3">
    <name type="scientific">Eumeta variegata</name>
    <name type="common">Bagworm moth</name>
    <name type="synonym">Eumeta japonica</name>
    <dbReference type="NCBI Taxonomy" id="151549"/>
    <lineage>
        <taxon>Eukaryota</taxon>
        <taxon>Metazoa</taxon>
        <taxon>Ecdysozoa</taxon>
        <taxon>Arthropoda</taxon>
        <taxon>Hexapoda</taxon>
        <taxon>Insecta</taxon>
        <taxon>Pterygota</taxon>
        <taxon>Neoptera</taxon>
        <taxon>Endopterygota</taxon>
        <taxon>Lepidoptera</taxon>
        <taxon>Glossata</taxon>
        <taxon>Ditrysia</taxon>
        <taxon>Tineoidea</taxon>
        <taxon>Psychidae</taxon>
        <taxon>Oiketicinae</taxon>
        <taxon>Eumeta</taxon>
    </lineage>
</organism>
<evidence type="ECO:0008006" key="4">
    <source>
        <dbReference type="Google" id="ProtNLM"/>
    </source>
</evidence>
<evidence type="ECO:0000313" key="2">
    <source>
        <dbReference type="EMBL" id="GBP82572.1"/>
    </source>
</evidence>
<dbReference type="EMBL" id="BGZK01001571">
    <property type="protein sequence ID" value="GBP82572.1"/>
    <property type="molecule type" value="Genomic_DNA"/>
</dbReference>
<dbReference type="OrthoDB" id="10018757at2759"/>
<accession>A0A4C1Z5H9</accession>
<proteinExistence type="predicted"/>
<dbReference type="InterPro" id="IPR052709">
    <property type="entry name" value="Transposase-MT_Hybrid"/>
</dbReference>
<protein>
    <recommendedName>
        <fullName evidence="4">Mariner Mos1 transposase</fullName>
    </recommendedName>
</protein>
<dbReference type="PANTHER" id="PTHR46060:SF1">
    <property type="entry name" value="MARINER MOS1 TRANSPOSASE-LIKE PROTEIN"/>
    <property type="match status" value="1"/>
</dbReference>
<sequence length="157" mass="18470">MLTYTRKQTRLNISRASLELLQQYPDSFVARFTTTDETWLHHYDPETKLQSTTRKRPSPTPQEFKAGRSAGKITRFWDSKEVIMITVELLLRTVFMQNKKIASNKSKRASTDEEFETTTLAYRKEFEKRKLFAVKERLMFSGVSWSGNMSLFNRTII</sequence>
<reference evidence="2 3" key="1">
    <citation type="journal article" date="2019" name="Commun. Biol.">
        <title>The bagworm genome reveals a unique fibroin gene that provides high tensile strength.</title>
        <authorList>
            <person name="Kono N."/>
            <person name="Nakamura H."/>
            <person name="Ohtoshi R."/>
            <person name="Tomita M."/>
            <person name="Numata K."/>
            <person name="Arakawa K."/>
        </authorList>
    </citation>
    <scope>NUCLEOTIDE SEQUENCE [LARGE SCALE GENOMIC DNA]</scope>
</reference>
<comment type="caution">
    <text evidence="2">The sequence shown here is derived from an EMBL/GenBank/DDBJ whole genome shotgun (WGS) entry which is preliminary data.</text>
</comment>
<evidence type="ECO:0000313" key="3">
    <source>
        <dbReference type="Proteomes" id="UP000299102"/>
    </source>
</evidence>
<gene>
    <name evidence="2" type="ORF">EVAR_87819_1</name>
</gene>
<feature type="region of interest" description="Disordered" evidence="1">
    <location>
        <begin position="44"/>
        <end position="67"/>
    </location>
</feature>
<dbReference type="Gene3D" id="3.30.420.10">
    <property type="entry name" value="Ribonuclease H-like superfamily/Ribonuclease H"/>
    <property type="match status" value="1"/>
</dbReference>
<dbReference type="AlphaFoldDB" id="A0A4C1Z5H9"/>
<dbReference type="InterPro" id="IPR036397">
    <property type="entry name" value="RNaseH_sf"/>
</dbReference>